<dbReference type="EMBL" id="CAJZ01000183">
    <property type="protein sequence ID" value="CCI83974.1"/>
    <property type="molecule type" value="Genomic_DNA"/>
</dbReference>
<evidence type="ECO:0000259" key="2">
    <source>
        <dbReference type="PROSITE" id="PS51736"/>
    </source>
</evidence>
<dbReference type="InterPro" id="IPR050639">
    <property type="entry name" value="SSR_resolvase"/>
</dbReference>
<evidence type="ECO:0000313" key="4">
    <source>
        <dbReference type="EMBL" id="CCI83974.1"/>
    </source>
</evidence>
<organism evidence="4 5">
    <name type="scientific">Corynebacterium otitidis ATCC 51513</name>
    <dbReference type="NCBI Taxonomy" id="883169"/>
    <lineage>
        <taxon>Bacteria</taxon>
        <taxon>Bacillati</taxon>
        <taxon>Actinomycetota</taxon>
        <taxon>Actinomycetes</taxon>
        <taxon>Mycobacteriales</taxon>
        <taxon>Corynebacteriaceae</taxon>
        <taxon>Corynebacterium</taxon>
    </lineage>
</organism>
<accession>I7LCH8</accession>
<dbReference type="SMART" id="SM00857">
    <property type="entry name" value="Resolvase"/>
    <property type="match status" value="1"/>
</dbReference>
<dbReference type="Gene3D" id="3.90.1750.20">
    <property type="entry name" value="Putative Large Serine Recombinase, Chain B, Domain 2"/>
    <property type="match status" value="1"/>
</dbReference>
<feature type="compositionally biased region" description="Basic and acidic residues" evidence="1">
    <location>
        <begin position="448"/>
        <end position="461"/>
    </location>
</feature>
<evidence type="ECO:0000256" key="1">
    <source>
        <dbReference type="SAM" id="MobiDB-lite"/>
    </source>
</evidence>
<dbReference type="PROSITE" id="PS51736">
    <property type="entry name" value="RECOMBINASES_3"/>
    <property type="match status" value="1"/>
</dbReference>
<dbReference type="InterPro" id="IPR036162">
    <property type="entry name" value="Resolvase-like_N_sf"/>
</dbReference>
<dbReference type="Gene3D" id="3.40.50.1390">
    <property type="entry name" value="Resolvase, N-terminal catalytic domain"/>
    <property type="match status" value="1"/>
</dbReference>
<gene>
    <name evidence="4" type="ORF">BN46_1251</name>
</gene>
<name>I7LCH8_9CORY</name>
<dbReference type="Proteomes" id="UP000011016">
    <property type="component" value="Unassembled WGS sequence"/>
</dbReference>
<reference evidence="4 5" key="1">
    <citation type="journal article" date="2012" name="J. Bacteriol.">
        <title>Draft Genome Sequence of Turicella otitidis ATCC 51513, Isolated from Middle Ear Fluid from a Child with Otitis Media.</title>
        <authorList>
            <person name="Brinkrolf K."/>
            <person name="Schneider J."/>
            <person name="Knecht M."/>
            <person name="Ruckert C."/>
            <person name="Tauch A."/>
        </authorList>
    </citation>
    <scope>NUCLEOTIDE SEQUENCE [LARGE SCALE GENOMIC DNA]</scope>
    <source>
        <strain evidence="4 5">ATCC 51513</strain>
    </source>
</reference>
<protein>
    <submittedName>
        <fullName evidence="4">Resolvase domain protein</fullName>
    </submittedName>
</protein>
<dbReference type="SUPFAM" id="SSF53041">
    <property type="entry name" value="Resolvase-like"/>
    <property type="match status" value="1"/>
</dbReference>
<dbReference type="Pfam" id="PF07508">
    <property type="entry name" value="Recombinase"/>
    <property type="match status" value="1"/>
</dbReference>
<dbReference type="GO" id="GO:0000150">
    <property type="term" value="F:DNA strand exchange activity"/>
    <property type="evidence" value="ECO:0007669"/>
    <property type="project" value="InterPro"/>
</dbReference>
<dbReference type="AlphaFoldDB" id="I7LCH8"/>
<dbReference type="PROSITE" id="PS51737">
    <property type="entry name" value="RECOMBINASE_DNA_BIND"/>
    <property type="match status" value="1"/>
</dbReference>
<feature type="domain" description="Resolvase/invertase-type recombinase catalytic" evidence="2">
    <location>
        <begin position="16"/>
        <end position="164"/>
    </location>
</feature>
<feature type="domain" description="Recombinase" evidence="3">
    <location>
        <begin position="171"/>
        <end position="295"/>
    </location>
</feature>
<feature type="compositionally biased region" description="Basic and acidic residues" evidence="1">
    <location>
        <begin position="473"/>
        <end position="485"/>
    </location>
</feature>
<dbReference type="GO" id="GO:0003677">
    <property type="term" value="F:DNA binding"/>
    <property type="evidence" value="ECO:0007669"/>
    <property type="project" value="InterPro"/>
</dbReference>
<feature type="compositionally biased region" description="Basic and acidic residues" evidence="1">
    <location>
        <begin position="517"/>
        <end position="530"/>
    </location>
</feature>
<sequence>MEIINARPMPESHVKRVAAYCRISMETDRTHKSLSTQISHYNELIGSTPGWVFAGVFADNGISGTSIEARTEFIRMIDKARAGEIDIILTKSVSRFARNTVDLLSVVRELRSMGVEVRFERENISTLSGEGELLLTLLASFAQAESDQQSQSVKWGIRRRFQQGQHNGFSLYGYTNHGKGRVEINEAEAAVVRRIFDYYLAKVSAEQMARIFEAEGVVGPTGAALEATTIRNILRNEKYTGNSLFQKHITISPGGHSKPNEGEQDQYWVEDTHPAIIDLDVWQQVQDERENRRSQGAKANWSIPTSDFTHMLFCPLHDKYYRASVRTLVDGTKRRSWSCAAKRDGEDCPNSKRIPNEALEALVCEALDLDEFDAQTMTARITRIVIYDQETAEVEYADGTTSRHTIHYPQKRYQAYWDTPGVRERHGQRLRAYWANLSEEEYGHQCEIRRQKRSKESEADKARRKQKISDAWTPERRAKQAEVARRTNAKLGPEGRSKRAATISNDPAVAAAKSKRMKELWADPEWRERTLAAQHAAGARKRKEGEA</sequence>
<feature type="compositionally biased region" description="Basic residues" evidence="1">
    <location>
        <begin position="538"/>
        <end position="547"/>
    </location>
</feature>
<proteinExistence type="predicted"/>
<evidence type="ECO:0000313" key="5">
    <source>
        <dbReference type="Proteomes" id="UP000011016"/>
    </source>
</evidence>
<dbReference type="Pfam" id="PF00239">
    <property type="entry name" value="Resolvase"/>
    <property type="match status" value="1"/>
</dbReference>
<dbReference type="PANTHER" id="PTHR30461">
    <property type="entry name" value="DNA-INVERTASE FROM LAMBDOID PROPHAGE"/>
    <property type="match status" value="1"/>
</dbReference>
<dbReference type="InterPro" id="IPR011109">
    <property type="entry name" value="DNA_bind_recombinase_dom"/>
</dbReference>
<dbReference type="InterPro" id="IPR006119">
    <property type="entry name" value="Resolv_N"/>
</dbReference>
<dbReference type="PANTHER" id="PTHR30461:SF23">
    <property type="entry name" value="DNA RECOMBINASE-RELATED"/>
    <property type="match status" value="1"/>
</dbReference>
<dbReference type="CDD" id="cd00338">
    <property type="entry name" value="Ser_Recombinase"/>
    <property type="match status" value="1"/>
</dbReference>
<evidence type="ECO:0000259" key="3">
    <source>
        <dbReference type="PROSITE" id="PS51737"/>
    </source>
</evidence>
<feature type="region of interest" description="Disordered" evidence="1">
    <location>
        <begin position="448"/>
        <end position="547"/>
    </location>
</feature>
<comment type="caution">
    <text evidence="4">The sequence shown here is derived from an EMBL/GenBank/DDBJ whole genome shotgun (WGS) entry which is preliminary data.</text>
</comment>
<dbReference type="InterPro" id="IPR038109">
    <property type="entry name" value="DNA_bind_recomb_sf"/>
</dbReference>